<name>A0A1V0U637_STRVN</name>
<dbReference type="AlphaFoldDB" id="A0A1V0U637"/>
<sequence>MSSYRVVMVGTDGSASSFAAVEGAARLAAACGAELVVVCAYQPMHGPELSRAQDQLGAEAYQVVGSAPAEDTLRAARDRAREQGAPEVRTLAVQDDPVPALVNAAAEHGADLLVVGNRGLRSLAGRILGSVPADIARKAGLDVLIVHTT</sequence>
<dbReference type="OrthoDB" id="3427787at2"/>
<dbReference type="InterPro" id="IPR014729">
    <property type="entry name" value="Rossmann-like_a/b/a_fold"/>
</dbReference>
<feature type="domain" description="UspA" evidence="2">
    <location>
        <begin position="4"/>
        <end position="147"/>
    </location>
</feature>
<dbReference type="Pfam" id="PF00582">
    <property type="entry name" value="Usp"/>
    <property type="match status" value="1"/>
</dbReference>
<dbReference type="STRING" id="1935.B1H20_03585"/>
<dbReference type="SUPFAM" id="SSF52402">
    <property type="entry name" value="Adenine nucleotide alpha hydrolases-like"/>
    <property type="match status" value="1"/>
</dbReference>
<dbReference type="InterPro" id="IPR006016">
    <property type="entry name" value="UspA"/>
</dbReference>
<comment type="similarity">
    <text evidence="1">Belongs to the universal stress protein A family.</text>
</comment>
<evidence type="ECO:0000313" key="3">
    <source>
        <dbReference type="EMBL" id="ARF60571.1"/>
    </source>
</evidence>
<proteinExistence type="inferred from homology"/>
<dbReference type="EMBL" id="CP020570">
    <property type="protein sequence ID" value="ARF60571.1"/>
    <property type="molecule type" value="Genomic_DNA"/>
</dbReference>
<gene>
    <name evidence="3" type="ORF">B1H20_03585</name>
</gene>
<dbReference type="InterPro" id="IPR006015">
    <property type="entry name" value="Universal_stress_UspA"/>
</dbReference>
<evidence type="ECO:0000259" key="2">
    <source>
        <dbReference type="Pfam" id="PF00582"/>
    </source>
</evidence>
<evidence type="ECO:0000256" key="1">
    <source>
        <dbReference type="ARBA" id="ARBA00008791"/>
    </source>
</evidence>
<dbReference type="GeneID" id="63978583"/>
<dbReference type="PRINTS" id="PR01438">
    <property type="entry name" value="UNVRSLSTRESS"/>
</dbReference>
<evidence type="ECO:0000313" key="4">
    <source>
        <dbReference type="Proteomes" id="UP000192445"/>
    </source>
</evidence>
<organism evidence="3 4">
    <name type="scientific">Streptomyces violaceoruber</name>
    <dbReference type="NCBI Taxonomy" id="1935"/>
    <lineage>
        <taxon>Bacteria</taxon>
        <taxon>Bacillati</taxon>
        <taxon>Actinomycetota</taxon>
        <taxon>Actinomycetes</taxon>
        <taxon>Kitasatosporales</taxon>
        <taxon>Streptomycetaceae</taxon>
        <taxon>Streptomyces</taxon>
        <taxon>Streptomyces violaceoruber group</taxon>
    </lineage>
</organism>
<dbReference type="Proteomes" id="UP000192445">
    <property type="component" value="Chromosome"/>
</dbReference>
<dbReference type="Gene3D" id="3.40.50.620">
    <property type="entry name" value="HUPs"/>
    <property type="match status" value="1"/>
</dbReference>
<dbReference type="KEGG" id="svu:B1H20_03585"/>
<dbReference type="PANTHER" id="PTHR46268:SF6">
    <property type="entry name" value="UNIVERSAL STRESS PROTEIN UP12"/>
    <property type="match status" value="1"/>
</dbReference>
<reference evidence="3 4" key="1">
    <citation type="submission" date="2017-03" db="EMBL/GenBank/DDBJ databases">
        <title>Complete Genome Sequence of a natural compounds producer, Streptomyces violaceus S21.</title>
        <authorList>
            <person name="Zhong C."/>
            <person name="Zhao Z."/>
            <person name="Fu J."/>
            <person name="Zong G."/>
            <person name="Qin R."/>
            <person name="Cao G."/>
        </authorList>
    </citation>
    <scope>NUCLEOTIDE SEQUENCE [LARGE SCALE GENOMIC DNA]</scope>
    <source>
        <strain evidence="3 4">S21</strain>
    </source>
</reference>
<protein>
    <submittedName>
        <fullName evidence="3">Universal stress protein</fullName>
    </submittedName>
</protein>
<accession>A0A1V0U637</accession>
<dbReference type="PANTHER" id="PTHR46268">
    <property type="entry name" value="STRESS RESPONSE PROTEIN NHAX"/>
    <property type="match status" value="1"/>
</dbReference>
<dbReference type="RefSeq" id="WP_030119338.1">
    <property type="nucleotide sequence ID" value="NZ_CP020570.1"/>
</dbReference>
<dbReference type="CDD" id="cd00293">
    <property type="entry name" value="USP-like"/>
    <property type="match status" value="1"/>
</dbReference>